<keyword evidence="3" id="KW-0963">Cytoplasm</keyword>
<protein>
    <submittedName>
        <fullName evidence="13">Bardet-Biedl syndrome 2 protein homolog</fullName>
    </submittedName>
</protein>
<feature type="domain" description="Ciliary BBSome complex subunit 2 middle region" evidence="9">
    <location>
        <begin position="210"/>
        <end position="317"/>
    </location>
</feature>
<dbReference type="Pfam" id="PF14782">
    <property type="entry name" value="BBS2_GAE"/>
    <property type="match status" value="1"/>
</dbReference>
<evidence type="ECO:0000256" key="6">
    <source>
        <dbReference type="ARBA" id="ARBA00023273"/>
    </source>
</evidence>
<dbReference type="GO" id="GO:1905515">
    <property type="term" value="P:non-motile cilium assembly"/>
    <property type="evidence" value="ECO:0007669"/>
    <property type="project" value="InterPro"/>
</dbReference>
<dbReference type="GO" id="GO:0043005">
    <property type="term" value="C:neuron projection"/>
    <property type="evidence" value="ECO:0007669"/>
    <property type="project" value="TreeGrafter"/>
</dbReference>
<comment type="subcellular location">
    <subcellularLocation>
        <location evidence="1">Cell projection</location>
        <location evidence="1">Cilium</location>
    </subcellularLocation>
    <subcellularLocation>
        <location evidence="2">Cytoplasm</location>
        <location evidence="2">Cytoskeleton</location>
    </subcellularLocation>
</comment>
<accession>A0A8X6MI22</accession>
<organism evidence="13 14">
    <name type="scientific">Trichonephila inaurata madagascariensis</name>
    <dbReference type="NCBI Taxonomy" id="2747483"/>
    <lineage>
        <taxon>Eukaryota</taxon>
        <taxon>Metazoa</taxon>
        <taxon>Ecdysozoa</taxon>
        <taxon>Arthropoda</taxon>
        <taxon>Chelicerata</taxon>
        <taxon>Arachnida</taxon>
        <taxon>Araneae</taxon>
        <taxon>Araneomorphae</taxon>
        <taxon>Entelegynae</taxon>
        <taxon>Araneoidea</taxon>
        <taxon>Nephilidae</taxon>
        <taxon>Trichonephila</taxon>
        <taxon>Trichonephila inaurata</taxon>
    </lineage>
</organism>
<dbReference type="GO" id="GO:0031514">
    <property type="term" value="C:motile cilium"/>
    <property type="evidence" value="ECO:0007669"/>
    <property type="project" value="TreeGrafter"/>
</dbReference>
<dbReference type="GO" id="GO:0036064">
    <property type="term" value="C:ciliary basal body"/>
    <property type="evidence" value="ECO:0007669"/>
    <property type="project" value="TreeGrafter"/>
</dbReference>
<keyword evidence="14" id="KW-1185">Reference proteome</keyword>
<evidence type="ECO:0000259" key="10">
    <source>
        <dbReference type="Pfam" id="PF23350"/>
    </source>
</evidence>
<feature type="domain" description="BBS2 hairpin" evidence="12">
    <location>
        <begin position="636"/>
        <end position="733"/>
    </location>
</feature>
<evidence type="ECO:0000313" key="13">
    <source>
        <dbReference type="EMBL" id="GFS54029.1"/>
    </source>
</evidence>
<feature type="domain" description="BBS2 platform" evidence="10">
    <location>
        <begin position="534"/>
        <end position="623"/>
    </location>
</feature>
<dbReference type="Pfam" id="PF23353">
    <property type="entry name" value="BBS2_hp"/>
    <property type="match status" value="1"/>
</dbReference>
<feature type="domain" description="Ciliary BBSome complex subunit 2 N-terminal" evidence="7">
    <location>
        <begin position="66"/>
        <end position="171"/>
    </location>
</feature>
<dbReference type="InterPro" id="IPR055380">
    <property type="entry name" value="BBS2_hp_dom"/>
</dbReference>
<evidence type="ECO:0000259" key="9">
    <source>
        <dbReference type="Pfam" id="PF14783"/>
    </source>
</evidence>
<keyword evidence="5" id="KW-0206">Cytoskeleton</keyword>
<proteinExistence type="predicted"/>
<dbReference type="EMBL" id="BMAV01026852">
    <property type="protein sequence ID" value="GFS54029.1"/>
    <property type="molecule type" value="Genomic_DNA"/>
</dbReference>
<dbReference type="InterPro" id="IPR029429">
    <property type="entry name" value="BBS2_Mid"/>
</dbReference>
<evidence type="ECO:0000313" key="14">
    <source>
        <dbReference type="Proteomes" id="UP000886998"/>
    </source>
</evidence>
<dbReference type="Pfam" id="PF14781">
    <property type="entry name" value="BBS2_N"/>
    <property type="match status" value="1"/>
</dbReference>
<gene>
    <name evidence="13" type="primary">Bbs2</name>
    <name evidence="13" type="ORF">TNIN_331821</name>
</gene>
<evidence type="ECO:0000259" key="12">
    <source>
        <dbReference type="Pfam" id="PF23353"/>
    </source>
</evidence>
<dbReference type="InterPro" id="IPR029430">
    <property type="entry name" value="BBS2_N"/>
</dbReference>
<name>A0A8X6MI22_9ARAC</name>
<dbReference type="Pfam" id="PF23351">
    <property type="entry name" value="BBS2_CtH"/>
    <property type="match status" value="1"/>
</dbReference>
<dbReference type="InterPro" id="IPR029333">
    <property type="entry name" value="BBS2_GAE_dom"/>
</dbReference>
<keyword evidence="6" id="KW-0966">Cell projection</keyword>
<dbReference type="InterPro" id="IPR055379">
    <property type="entry name" value="BBS2_pf_dom"/>
</dbReference>
<feature type="domain" description="BBS2 GAE" evidence="8">
    <location>
        <begin position="448"/>
        <end position="531"/>
    </location>
</feature>
<dbReference type="OrthoDB" id="2120021at2759"/>
<dbReference type="PANTHER" id="PTHR32465:SF0">
    <property type="entry name" value="BARDET-BIEDL SYNDROME 2 PROTEIN"/>
    <property type="match status" value="1"/>
</dbReference>
<dbReference type="AlphaFoldDB" id="A0A8X6MI22"/>
<evidence type="ECO:0000256" key="1">
    <source>
        <dbReference type="ARBA" id="ARBA00004138"/>
    </source>
</evidence>
<feature type="domain" description="BBS2 C-terminal helix bundle" evidence="11">
    <location>
        <begin position="738"/>
        <end position="764"/>
    </location>
</feature>
<dbReference type="Proteomes" id="UP000886998">
    <property type="component" value="Unassembled WGS sequence"/>
</dbReference>
<reference evidence="13" key="1">
    <citation type="submission" date="2020-08" db="EMBL/GenBank/DDBJ databases">
        <title>Multicomponent nature underlies the extraordinary mechanical properties of spider dragline silk.</title>
        <authorList>
            <person name="Kono N."/>
            <person name="Nakamura H."/>
            <person name="Mori M."/>
            <person name="Yoshida Y."/>
            <person name="Ohtoshi R."/>
            <person name="Malay A.D."/>
            <person name="Moran D.A.P."/>
            <person name="Tomita M."/>
            <person name="Numata K."/>
            <person name="Arakawa K."/>
        </authorList>
    </citation>
    <scope>NUCLEOTIDE SEQUENCE</scope>
</reference>
<sequence>MKGKIFLKTIDDTVDVLKFMREMLVHCNFDDLFMPILFPWLPNVNKQKRYEVCLNLSHKILPHRVTIGKYDGIHPCLTAATASDKIFVHNPHQNTVYKGGRWSSNALSGDLSLLNINQSITCVAAGQLKPDAKNDILVVGTATNLLAYDVDNNTDLFYKDVHDGANCLLIGHLGARDKPMAIVGGNCSLQGFDHEGNDVYWTVTGDNVSSITLCDFNHDSFNELIVGSEDFDIRVFRNDVIIAEMTETEAVTGLCKVMGQHFGYALANGTVGVYKGLERAWRIKSKNQAICLNSYDIDGDGVPEIITGWSNGKIDARNVQSGEVVFKDNFSHCIAGIVKGDYRLTGKEELIFCATDGEVRGYEAASAEMRHHMLDANFEQETIRDLSAKKQALLLEFRNYEENARIGSGNLKTAGRASQNHDEHGIIPATTQLKTGLSINLGSDKIGPHIEVSLETTNNTIIRCVLIFAEGIFDGESHVVHPKENQLSSAVHIPLWPPKDLAIDLHIKAMIGYKGSVHFHVFELTRQLPRFSMYALTSEHSDEEPESYVKFFLNDRIQRVVSWINNNFLLMQDLEFTNQLNLRFTCLRSQQPLLITMDSSSEIFIKTDDMELAGELIQSLAQSLTLEDLSVTAHFPQETENVTNLLTKVNEYQSVRQQLSADMADNSGLIRNLVVRAEDARLMRDYALMRRWHQDLHALNGELINNYKIRSNNHEELMTCLKQVNQIIQRAGRLRVGRPKTQVINSCRAAIKNNDIDLLVKVIRTGEP</sequence>
<dbReference type="GO" id="GO:0034464">
    <property type="term" value="C:BBSome"/>
    <property type="evidence" value="ECO:0007669"/>
    <property type="project" value="InterPro"/>
</dbReference>
<dbReference type="InterPro" id="IPR011047">
    <property type="entry name" value="Quinoprotein_ADH-like_sf"/>
</dbReference>
<evidence type="ECO:0000259" key="11">
    <source>
        <dbReference type="Pfam" id="PF23351"/>
    </source>
</evidence>
<evidence type="ECO:0000256" key="4">
    <source>
        <dbReference type="ARBA" id="ARBA00023069"/>
    </source>
</evidence>
<dbReference type="GO" id="GO:0016020">
    <property type="term" value="C:membrane"/>
    <property type="evidence" value="ECO:0007669"/>
    <property type="project" value="TreeGrafter"/>
</dbReference>
<dbReference type="Pfam" id="PF23350">
    <property type="entry name" value="BBS2_pf"/>
    <property type="match status" value="1"/>
</dbReference>
<evidence type="ECO:0000256" key="5">
    <source>
        <dbReference type="ARBA" id="ARBA00023212"/>
    </source>
</evidence>
<dbReference type="FunFam" id="2.130.10.10:FF:000967">
    <property type="entry name" value="Bardet-Biedl syndrome 2 protein homolog"/>
    <property type="match status" value="1"/>
</dbReference>
<evidence type="ECO:0000259" key="8">
    <source>
        <dbReference type="Pfam" id="PF14782"/>
    </source>
</evidence>
<evidence type="ECO:0000256" key="2">
    <source>
        <dbReference type="ARBA" id="ARBA00004245"/>
    </source>
</evidence>
<dbReference type="InterPro" id="IPR055381">
    <property type="entry name" value="BBS2_CtH_dom"/>
</dbReference>
<dbReference type="Pfam" id="PF14783">
    <property type="entry name" value="BBS2_Mid"/>
    <property type="match status" value="1"/>
</dbReference>
<evidence type="ECO:0000259" key="7">
    <source>
        <dbReference type="Pfam" id="PF14781"/>
    </source>
</evidence>
<dbReference type="InterPro" id="IPR016616">
    <property type="entry name" value="Bardet-Biedl_syndrome_2_prot"/>
</dbReference>
<dbReference type="SUPFAM" id="SSF50998">
    <property type="entry name" value="Quinoprotein alcohol dehydrogenase-like"/>
    <property type="match status" value="1"/>
</dbReference>
<dbReference type="PANTHER" id="PTHR32465">
    <property type="entry name" value="BARDET-BIEDL SYNDROME 2 PROTEIN"/>
    <property type="match status" value="1"/>
</dbReference>
<keyword evidence="4" id="KW-0969">Cilium</keyword>
<dbReference type="PIRSF" id="PIRSF013684">
    <property type="entry name" value="BBS2"/>
    <property type="match status" value="1"/>
</dbReference>
<comment type="caution">
    <text evidence="13">The sequence shown here is derived from an EMBL/GenBank/DDBJ whole genome shotgun (WGS) entry which is preliminary data.</text>
</comment>
<evidence type="ECO:0000256" key="3">
    <source>
        <dbReference type="ARBA" id="ARBA00022490"/>
    </source>
</evidence>